<protein>
    <recommendedName>
        <fullName evidence="3">SppA protein</fullName>
    </recommendedName>
</protein>
<accession>C6BQ73</accession>
<dbReference type="Gene3D" id="3.90.226.10">
    <property type="entry name" value="2-enoyl-CoA Hydratase, Chain A, domain 1"/>
    <property type="match status" value="1"/>
</dbReference>
<name>C6BQ73_RALP1</name>
<evidence type="ECO:0000256" key="1">
    <source>
        <dbReference type="SAM" id="MobiDB-lite"/>
    </source>
</evidence>
<dbReference type="InterPro" id="IPR029045">
    <property type="entry name" value="ClpP/crotonase-like_dom_sf"/>
</dbReference>
<dbReference type="PANTHER" id="PTHR35984:SF1">
    <property type="entry name" value="PERIPLASMIC SERINE PROTEASE"/>
    <property type="match status" value="1"/>
</dbReference>
<dbReference type="SUPFAM" id="SSF52096">
    <property type="entry name" value="ClpP/crotonase"/>
    <property type="match status" value="1"/>
</dbReference>
<gene>
    <name evidence="2" type="ordered locus">Rpic12D_4681</name>
</gene>
<proteinExistence type="predicted"/>
<reference evidence="2" key="1">
    <citation type="submission" date="2009-06" db="EMBL/GenBank/DDBJ databases">
        <title>Complete sequence plasmid 1 of Ralstonia pickettii 12D.</title>
        <authorList>
            <consortium name="US DOE Joint Genome Institute"/>
            <person name="Lucas S."/>
            <person name="Copeland A."/>
            <person name="Lapidus A."/>
            <person name="Glavina del Rio T."/>
            <person name="Dalin E."/>
            <person name="Tice H."/>
            <person name="Bruce D."/>
            <person name="Goodwin L."/>
            <person name="Pitluck S."/>
            <person name="Sims D."/>
            <person name="Meincke L."/>
            <person name="Brettin T."/>
            <person name="Detter J.C."/>
            <person name="Han C."/>
            <person name="Larimer F."/>
            <person name="Land M."/>
            <person name="Hauser L."/>
            <person name="Kyrpides N."/>
            <person name="Ovchinnikova G."/>
            <person name="Marsh T."/>
            <person name="Richardson P."/>
        </authorList>
    </citation>
    <scope>NUCLEOTIDE SEQUENCE [LARGE SCALE GENOMIC DNA]</scope>
    <source>
        <plasmid evidence="2">12D</plasmid>
        <plasmid evidence="2">pRp12D01</plasmid>
    </source>
</reference>
<dbReference type="Pfam" id="PF01972">
    <property type="entry name" value="SDH_protease"/>
    <property type="match status" value="1"/>
</dbReference>
<evidence type="ECO:0000313" key="2">
    <source>
        <dbReference type="EMBL" id="ACS65920.1"/>
    </source>
</evidence>
<dbReference type="EMBL" id="CP001646">
    <property type="protein sequence ID" value="ACS65920.1"/>
    <property type="molecule type" value="Genomic_DNA"/>
</dbReference>
<organism evidence="2">
    <name type="scientific">Ralstonia pickettii (strain 12D)</name>
    <dbReference type="NCBI Taxonomy" id="428406"/>
    <lineage>
        <taxon>Bacteria</taxon>
        <taxon>Pseudomonadati</taxon>
        <taxon>Pseudomonadota</taxon>
        <taxon>Betaproteobacteria</taxon>
        <taxon>Burkholderiales</taxon>
        <taxon>Burkholderiaceae</taxon>
        <taxon>Ralstonia</taxon>
    </lineage>
</organism>
<dbReference type="HOGENOM" id="CLU_067036_0_0_4"/>
<feature type="region of interest" description="Disordered" evidence="1">
    <location>
        <begin position="276"/>
        <end position="338"/>
    </location>
</feature>
<keyword evidence="2" id="KW-0614">Plasmid</keyword>
<dbReference type="PANTHER" id="PTHR35984">
    <property type="entry name" value="PERIPLASMIC SERINE PROTEASE"/>
    <property type="match status" value="1"/>
</dbReference>
<geneLocation type="plasmid" evidence="2">
    <name>pRp12D01</name>
</geneLocation>
<sequence>MEEKQLLESVTGMLDANGDRDVIVISRGVNRELHRDLTKAIREEKRYDKCTLYLTTNGGDPDGAFRIARCLRHHYTHLRIVIPSYCKSAGTLIAIVADELAIGDLGELGPLDIQVPKDSELAGRSSGLDIIQAMNAAREHTQRAFKEALIDIRGARLSTKLAGEFATKIAVGVAAPLYAQIDPIRLGEMQRAMRIAYEYGKRLNEYTNSLANGALASLVADYPAHGFVIDRKEASTLFTTVVAPTAIEDKFCTTLGPILNSQVGFGPHFIRAHASQTEGNENGSSTEGTGQHSEQNPTKPVAGNVPRGTKASNGQGRTIRGNGRGSAGSKRAPSRKGT</sequence>
<evidence type="ECO:0008006" key="3">
    <source>
        <dbReference type="Google" id="ProtNLM"/>
    </source>
</evidence>
<dbReference type="GO" id="GO:0016020">
    <property type="term" value="C:membrane"/>
    <property type="evidence" value="ECO:0007669"/>
    <property type="project" value="InterPro"/>
</dbReference>
<dbReference type="AlphaFoldDB" id="C6BQ73"/>
<dbReference type="InterPro" id="IPR002825">
    <property type="entry name" value="Pept_S49_ser-pept_pro"/>
</dbReference>
<dbReference type="KEGG" id="rpf:Rpic12D_4681"/>
<feature type="compositionally biased region" description="Polar residues" evidence="1">
    <location>
        <begin position="276"/>
        <end position="298"/>
    </location>
</feature>